<evidence type="ECO:0000256" key="7">
    <source>
        <dbReference type="ARBA" id="ARBA00022801"/>
    </source>
</evidence>
<keyword evidence="7 21" id="KW-0378">Hydrolase</keyword>
<feature type="active site" evidence="18">
    <location>
        <position position="396"/>
    </location>
</feature>
<dbReference type="EC" id="3.2.1.-" evidence="21"/>
<sequence length="492" mass="56327">MFAKPNKNNKFKGHKLPRWSKESENPFNKIDSSYKKNEAKNIERANKVKDAMKFAWDSYKANAWGHDEWLPTREGNSDWLGGFGLSIVDSLDTLKIMGLQEELNDGKDWVKRLNHVRAGDKISVFEANIRYLGSYLAMYDLTGDEVYKNKAKEFGDILMHSFGSDPFPASFLGFLDHETRIPGWTGSCVILSEFGTMSLEFSRLSDITGDPKYKKKTDGIIQALMKMKPQLKGLYPVFISQDGKRFCNNQVSIGAMGDSYYEYLLKMWMYTDGREELYSKLFEEAADSIIEHLYKVSPGGNGYISTYEYGSTSKKQEHLTCFAGGMFALAAASGISSKDNKNKHYMEVGAEITRTCAQTYLESPSGLGAEIFVFEDNGKIRQSGPGTTTWYFLRPETVESIFILWRLTGDEKYQEWGWKIFEAIEKYCRLENGYAGLKDVNNIKDIHQDEVQQSFFMAETLKYIYLIFKDSNTIPLDKYVFNTEAHPFLINY</sequence>
<dbReference type="KEGG" id="dpp:DICPUDRAFT_55071"/>
<dbReference type="PANTHER" id="PTHR11742:SF6">
    <property type="entry name" value="MANNOSYL-OLIGOSACCHARIDE ALPHA-1,2-MANNOSIDASE IA-RELATED"/>
    <property type="match status" value="1"/>
</dbReference>
<keyword evidence="13 20" id="KW-1015">Disulfide bond</keyword>
<dbReference type="GO" id="GO:0000139">
    <property type="term" value="C:Golgi membrane"/>
    <property type="evidence" value="ECO:0000318"/>
    <property type="project" value="GO_Central"/>
</dbReference>
<keyword evidence="11" id="KW-0333">Golgi apparatus</keyword>
<dbReference type="EMBL" id="GL871053">
    <property type="protein sequence ID" value="EGC35642.1"/>
    <property type="molecule type" value="Genomic_DNA"/>
</dbReference>
<evidence type="ECO:0000256" key="6">
    <source>
        <dbReference type="ARBA" id="ARBA00022723"/>
    </source>
</evidence>
<keyword evidence="8 19" id="KW-0106">Calcium</keyword>
<proteinExistence type="inferred from homology"/>
<feature type="binding site" evidence="19">
    <location>
        <position position="483"/>
    </location>
    <ligand>
        <name>Ca(2+)</name>
        <dbReference type="ChEBI" id="CHEBI:29108"/>
    </ligand>
</feature>
<evidence type="ECO:0000256" key="18">
    <source>
        <dbReference type="PIRSR" id="PIRSR601382-1"/>
    </source>
</evidence>
<evidence type="ECO:0000256" key="19">
    <source>
        <dbReference type="PIRSR" id="PIRSR601382-2"/>
    </source>
</evidence>
<evidence type="ECO:0000256" key="21">
    <source>
        <dbReference type="RuleBase" id="RU361193"/>
    </source>
</evidence>
<comment type="cofactor">
    <cofactor evidence="1 19">
        <name>Ca(2+)</name>
        <dbReference type="ChEBI" id="CHEBI:29108"/>
    </cofactor>
</comment>
<dbReference type="Gene3D" id="1.50.10.10">
    <property type="match status" value="1"/>
</dbReference>
<keyword evidence="6 19" id="KW-0479">Metal-binding</keyword>
<accession>F0ZK85</accession>
<dbReference type="GO" id="GO:0036503">
    <property type="term" value="P:ERAD pathway"/>
    <property type="evidence" value="ECO:0000318"/>
    <property type="project" value="GO_Central"/>
</dbReference>
<evidence type="ECO:0000256" key="15">
    <source>
        <dbReference type="ARBA" id="ARBA00023295"/>
    </source>
</evidence>
<keyword evidence="9" id="KW-0735">Signal-anchor</keyword>
<dbReference type="PANTHER" id="PTHR11742">
    <property type="entry name" value="MANNOSYL-OLIGOSACCHARIDE ALPHA-1,2-MANNOSIDASE-RELATED"/>
    <property type="match status" value="1"/>
</dbReference>
<dbReference type="STRING" id="5786.F0ZK85"/>
<feature type="active site" description="Proton donor" evidence="18">
    <location>
        <position position="370"/>
    </location>
</feature>
<evidence type="ECO:0000256" key="2">
    <source>
        <dbReference type="ARBA" id="ARBA00004323"/>
    </source>
</evidence>
<dbReference type="InterPro" id="IPR036026">
    <property type="entry name" value="Seven-hairpin_glycosidases"/>
</dbReference>
<keyword evidence="10" id="KW-1133">Transmembrane helix</keyword>
<name>F0ZK85_DICPU</name>
<dbReference type="InParanoid" id="F0ZK85"/>
<comment type="catalytic activity">
    <reaction evidence="17">
        <text>N(4)-(alpha-D-Man-(1-&gt;2)-alpha-D-Man-(1-&gt;2)-alpha-D-Man-(1-&gt;3)-[alpha-D-Man-(1-&gt;2)-alpha-D-Man-(1-&gt;3)-[alpha-D-Man-(1-&gt;2)-alpha-D-Man-(1-&gt;6)]-alpha-D-Man-(1-&gt;6)]-beta-D-Man-(1-&gt;4)-beta-D-GlcNAc-(1-&gt;4)-beta-D-GlcNAc)-L-asparaginyl-[protein] (N-glucan mannose isomer 9A1,2,3B1,2,3) + 4 H2O = N(4)-(alpha-D-Man-(1-&gt;3)-[alpha-D-Man-(1-&gt;3)-[alpha-D-Man-(1-&gt;6)]-alpha-D-Man-(1-&gt;6)]-beta-D-Man-(1-&gt;4)-beta-D-GlcNAc-(1-&gt;4)-beta-D-GlcNAc)-L-asparaginyl-[protein] (N-glucan mannose isomer 5A1,2) + 4 beta-D-mannose</text>
        <dbReference type="Rhea" id="RHEA:56008"/>
        <dbReference type="Rhea" id="RHEA-COMP:14356"/>
        <dbReference type="Rhea" id="RHEA-COMP:14367"/>
        <dbReference type="ChEBI" id="CHEBI:15377"/>
        <dbReference type="ChEBI" id="CHEBI:28563"/>
        <dbReference type="ChEBI" id="CHEBI:59087"/>
        <dbReference type="ChEBI" id="CHEBI:139493"/>
        <dbReference type="EC" id="3.2.1.113"/>
    </reaction>
</comment>
<keyword evidence="15 21" id="KW-0326">Glycosidase</keyword>
<dbReference type="RefSeq" id="XP_003287821.1">
    <property type="nucleotide sequence ID" value="XM_003287773.1"/>
</dbReference>
<feature type="region of interest" description="Disordered" evidence="22">
    <location>
        <begin position="1"/>
        <end position="32"/>
    </location>
</feature>
<gene>
    <name evidence="23" type="ORF">DICPUDRAFT_55071</name>
</gene>
<comment type="pathway">
    <text evidence="3">Protein modification; protein glycosylation.</text>
</comment>
<feature type="compositionally biased region" description="Basic residues" evidence="22">
    <location>
        <begin position="7"/>
        <end position="18"/>
    </location>
</feature>
<evidence type="ECO:0000256" key="22">
    <source>
        <dbReference type="SAM" id="MobiDB-lite"/>
    </source>
</evidence>
<dbReference type="OrthoDB" id="30822at2759"/>
<evidence type="ECO:0000256" key="4">
    <source>
        <dbReference type="ARBA" id="ARBA00007658"/>
    </source>
</evidence>
<dbReference type="OMA" id="WRMFKNI"/>
<dbReference type="GO" id="GO:0005783">
    <property type="term" value="C:endoplasmic reticulum"/>
    <property type="evidence" value="ECO:0000318"/>
    <property type="project" value="GO_Central"/>
</dbReference>
<evidence type="ECO:0000313" key="24">
    <source>
        <dbReference type="Proteomes" id="UP000001064"/>
    </source>
</evidence>
<dbReference type="GeneID" id="10501099"/>
<keyword evidence="14" id="KW-0325">Glycoprotein</keyword>
<evidence type="ECO:0000313" key="23">
    <source>
        <dbReference type="EMBL" id="EGC35642.1"/>
    </source>
</evidence>
<dbReference type="AlphaFoldDB" id="F0ZK85"/>
<evidence type="ECO:0000256" key="9">
    <source>
        <dbReference type="ARBA" id="ARBA00022968"/>
    </source>
</evidence>
<dbReference type="VEuPathDB" id="AmoebaDB:DICPUDRAFT_55071"/>
<dbReference type="InterPro" id="IPR001382">
    <property type="entry name" value="Glyco_hydro_47"/>
</dbReference>
<organism evidence="23 24">
    <name type="scientific">Dictyostelium purpureum</name>
    <name type="common">Slime mold</name>
    <dbReference type="NCBI Taxonomy" id="5786"/>
    <lineage>
        <taxon>Eukaryota</taxon>
        <taxon>Amoebozoa</taxon>
        <taxon>Evosea</taxon>
        <taxon>Eumycetozoa</taxon>
        <taxon>Dictyostelia</taxon>
        <taxon>Dictyosteliales</taxon>
        <taxon>Dictyosteliaceae</taxon>
        <taxon>Dictyostelium</taxon>
    </lineage>
</organism>
<feature type="active site" description="Proton donor" evidence="18">
    <location>
        <position position="126"/>
    </location>
</feature>
<dbReference type="FunFam" id="1.50.10.10:FF:000017">
    <property type="entry name" value="alpha-1,2-Mannosidase"/>
    <property type="match status" value="1"/>
</dbReference>
<dbReference type="Proteomes" id="UP000001064">
    <property type="component" value="Unassembled WGS sequence"/>
</dbReference>
<evidence type="ECO:0000256" key="20">
    <source>
        <dbReference type="PIRSR" id="PIRSR601382-3"/>
    </source>
</evidence>
<evidence type="ECO:0000256" key="13">
    <source>
        <dbReference type="ARBA" id="ARBA00023157"/>
    </source>
</evidence>
<evidence type="ECO:0000256" key="17">
    <source>
        <dbReference type="ARBA" id="ARBA00048605"/>
    </source>
</evidence>
<dbReference type="Pfam" id="PF01532">
    <property type="entry name" value="Glyco_hydro_47"/>
    <property type="match status" value="1"/>
</dbReference>
<evidence type="ECO:0000256" key="14">
    <source>
        <dbReference type="ARBA" id="ARBA00023180"/>
    </source>
</evidence>
<comment type="similarity">
    <text evidence="4 21">Belongs to the glycosyl hydrolase 47 family.</text>
</comment>
<dbReference type="GO" id="GO:0005509">
    <property type="term" value="F:calcium ion binding"/>
    <property type="evidence" value="ECO:0007669"/>
    <property type="project" value="InterPro"/>
</dbReference>
<evidence type="ECO:0000256" key="3">
    <source>
        <dbReference type="ARBA" id="ARBA00004922"/>
    </source>
</evidence>
<evidence type="ECO:0000256" key="16">
    <source>
        <dbReference type="ARBA" id="ARBA00047669"/>
    </source>
</evidence>
<dbReference type="GO" id="GO:0004571">
    <property type="term" value="F:mannosyl-oligosaccharide 1,2-alpha-mannosidase activity"/>
    <property type="evidence" value="ECO:0000318"/>
    <property type="project" value="GO_Central"/>
</dbReference>
<evidence type="ECO:0000256" key="1">
    <source>
        <dbReference type="ARBA" id="ARBA00001913"/>
    </source>
</evidence>
<protein>
    <recommendedName>
        <fullName evidence="21">alpha-1,2-Mannosidase</fullName>
        <ecNumber evidence="21">3.2.1.-</ecNumber>
    </recommendedName>
</protein>
<keyword evidence="5" id="KW-0812">Transmembrane</keyword>
<comment type="catalytic activity">
    <reaction evidence="16">
        <text>N(4)-(alpha-D-Man-(1-&gt;2)-alpha-D-Man-(1-&gt;2)-alpha-D-Man-(1-&gt;3)-[alpha-D-Man-(1-&gt;3)-[alpha-D-Man-(1-&gt;2)-alpha-D-Man-(1-&gt;6)]-alpha-D-Man-(1-&gt;6)]-beta-D-Man-(1-&gt;4)-beta-D-GlcNAc-(1-&gt;4)-beta-D-GlcNAc)-L-asparaginyl-[protein] (N-glucan mannose isomer 8A1,2,3B1,3) + 3 H2O = N(4)-(alpha-D-Man-(1-&gt;3)-[alpha-D-Man-(1-&gt;3)-[alpha-D-Man-(1-&gt;6)]-alpha-D-Man-(1-&gt;6)]-beta-D-Man-(1-&gt;4)-beta-D-GlcNAc-(1-&gt;4)-beta-D-GlcNAc)-L-asparaginyl-[protein] (N-glucan mannose isomer 5A1,2) + 3 beta-D-mannose</text>
        <dbReference type="Rhea" id="RHEA:56028"/>
        <dbReference type="Rhea" id="RHEA-COMP:14358"/>
        <dbReference type="Rhea" id="RHEA-COMP:14367"/>
        <dbReference type="ChEBI" id="CHEBI:15377"/>
        <dbReference type="ChEBI" id="CHEBI:28563"/>
        <dbReference type="ChEBI" id="CHEBI:59087"/>
        <dbReference type="ChEBI" id="CHEBI:60628"/>
        <dbReference type="EC" id="3.2.1.113"/>
    </reaction>
</comment>
<dbReference type="FunCoup" id="F0ZK85">
    <property type="interactions" value="436"/>
</dbReference>
<reference evidence="24" key="1">
    <citation type="journal article" date="2011" name="Genome Biol.">
        <title>Comparative genomics of the social amoebae Dictyostelium discoideum and Dictyostelium purpureum.</title>
        <authorList>
            <consortium name="US DOE Joint Genome Institute (JGI-PGF)"/>
            <person name="Sucgang R."/>
            <person name="Kuo A."/>
            <person name="Tian X."/>
            <person name="Salerno W."/>
            <person name="Parikh A."/>
            <person name="Feasley C.L."/>
            <person name="Dalin E."/>
            <person name="Tu H."/>
            <person name="Huang E."/>
            <person name="Barry K."/>
            <person name="Lindquist E."/>
            <person name="Shapiro H."/>
            <person name="Bruce D."/>
            <person name="Schmutz J."/>
            <person name="Salamov A."/>
            <person name="Fey P."/>
            <person name="Gaudet P."/>
            <person name="Anjard C."/>
            <person name="Babu M.M."/>
            <person name="Basu S."/>
            <person name="Bushmanova Y."/>
            <person name="van der Wel H."/>
            <person name="Katoh-Kurasawa M."/>
            <person name="Dinh C."/>
            <person name="Coutinho P.M."/>
            <person name="Saito T."/>
            <person name="Elias M."/>
            <person name="Schaap P."/>
            <person name="Kay R.R."/>
            <person name="Henrissat B."/>
            <person name="Eichinger L."/>
            <person name="Rivero F."/>
            <person name="Putnam N.H."/>
            <person name="West C.M."/>
            <person name="Loomis W.F."/>
            <person name="Chisholm R.L."/>
            <person name="Shaulsky G."/>
            <person name="Strassmann J.E."/>
            <person name="Queller D.C."/>
            <person name="Kuspa A."/>
            <person name="Grigoriev I.V."/>
        </authorList>
    </citation>
    <scope>NUCLEOTIDE SEQUENCE [LARGE SCALE GENOMIC DNA]</scope>
    <source>
        <strain evidence="24">QSDP1</strain>
    </source>
</reference>
<evidence type="ECO:0000256" key="10">
    <source>
        <dbReference type="ARBA" id="ARBA00022989"/>
    </source>
</evidence>
<comment type="subcellular location">
    <subcellularLocation>
        <location evidence="2">Golgi apparatus membrane</location>
        <topology evidence="2">Single-pass type II membrane protein</topology>
    </subcellularLocation>
</comment>
<dbReference type="SUPFAM" id="SSF48225">
    <property type="entry name" value="Seven-hairpin glycosidases"/>
    <property type="match status" value="1"/>
</dbReference>
<dbReference type="GO" id="GO:0009100">
    <property type="term" value="P:glycoprotein metabolic process"/>
    <property type="evidence" value="ECO:0007669"/>
    <property type="project" value="UniProtKB-ARBA"/>
</dbReference>
<dbReference type="InterPro" id="IPR012341">
    <property type="entry name" value="6hp_glycosidase-like_sf"/>
</dbReference>
<evidence type="ECO:0000256" key="8">
    <source>
        <dbReference type="ARBA" id="ARBA00022837"/>
    </source>
</evidence>
<dbReference type="GO" id="GO:0005975">
    <property type="term" value="P:carbohydrate metabolic process"/>
    <property type="evidence" value="ECO:0007669"/>
    <property type="project" value="InterPro"/>
</dbReference>
<feature type="active site" evidence="18">
    <location>
        <position position="258"/>
    </location>
</feature>
<evidence type="ECO:0000256" key="11">
    <source>
        <dbReference type="ARBA" id="ARBA00023034"/>
    </source>
</evidence>
<feature type="disulfide bond" evidence="20">
    <location>
        <begin position="321"/>
        <end position="356"/>
    </location>
</feature>
<keyword evidence="24" id="KW-1185">Reference proteome</keyword>
<evidence type="ECO:0000256" key="5">
    <source>
        <dbReference type="ARBA" id="ARBA00022692"/>
    </source>
</evidence>
<keyword evidence="12" id="KW-0472">Membrane</keyword>
<dbReference type="eggNOG" id="KOG2204">
    <property type="taxonomic scope" value="Eukaryota"/>
</dbReference>
<dbReference type="PRINTS" id="PR00747">
    <property type="entry name" value="GLYHDRLASE47"/>
</dbReference>
<dbReference type="InterPro" id="IPR050749">
    <property type="entry name" value="Glycosyl_Hydrolase_47"/>
</dbReference>
<evidence type="ECO:0000256" key="12">
    <source>
        <dbReference type="ARBA" id="ARBA00023136"/>
    </source>
</evidence>